<dbReference type="GeneID" id="20317849"/>
<feature type="compositionally biased region" description="Basic residues" evidence="1">
    <location>
        <begin position="76"/>
        <end position="88"/>
    </location>
</feature>
<organism evidence="2 3">
    <name type="scientific">Opisthorchis viverrini</name>
    <name type="common">Southeast Asian liver fluke</name>
    <dbReference type="NCBI Taxonomy" id="6198"/>
    <lineage>
        <taxon>Eukaryota</taxon>
        <taxon>Metazoa</taxon>
        <taxon>Spiralia</taxon>
        <taxon>Lophotrochozoa</taxon>
        <taxon>Platyhelminthes</taxon>
        <taxon>Trematoda</taxon>
        <taxon>Digenea</taxon>
        <taxon>Opisthorchiida</taxon>
        <taxon>Opisthorchiata</taxon>
        <taxon>Opisthorchiidae</taxon>
        <taxon>Opisthorchis</taxon>
    </lineage>
</organism>
<evidence type="ECO:0000256" key="1">
    <source>
        <dbReference type="SAM" id="MobiDB-lite"/>
    </source>
</evidence>
<dbReference type="OrthoDB" id="329563at2759"/>
<feature type="region of interest" description="Disordered" evidence="1">
    <location>
        <begin position="55"/>
        <end position="88"/>
    </location>
</feature>
<keyword evidence="3" id="KW-1185">Reference proteome</keyword>
<sequence length="88" mass="9953">MPPEPSGLNRRMSRVLSQHLTARVQSIAENSISHEMIKRNVSAVDQKKRFSCGKLPVPSCHATRRKHEGWDTARLPKPRQGKSRGRGQ</sequence>
<gene>
    <name evidence="2" type="ORF">T265_03662</name>
</gene>
<evidence type="ECO:0000313" key="2">
    <source>
        <dbReference type="EMBL" id="KER29750.1"/>
    </source>
</evidence>
<evidence type="ECO:0000313" key="3">
    <source>
        <dbReference type="Proteomes" id="UP000054324"/>
    </source>
</evidence>
<proteinExistence type="predicted"/>
<protein>
    <submittedName>
        <fullName evidence="2">Uncharacterized protein</fullName>
    </submittedName>
</protein>
<accession>A0A075A2J0</accession>
<name>A0A075A2J0_OPIVI</name>
<dbReference type="RefSeq" id="XP_009166468.1">
    <property type="nucleotide sequence ID" value="XM_009168204.1"/>
</dbReference>
<dbReference type="Proteomes" id="UP000054324">
    <property type="component" value="Unassembled WGS sequence"/>
</dbReference>
<reference evidence="2 3" key="1">
    <citation type="submission" date="2013-11" db="EMBL/GenBank/DDBJ databases">
        <title>Opisthorchis viverrini - life in the bile duct.</title>
        <authorList>
            <person name="Young N.D."/>
            <person name="Nagarajan N."/>
            <person name="Lin S.J."/>
            <person name="Korhonen P.K."/>
            <person name="Jex A.R."/>
            <person name="Hall R.S."/>
            <person name="Safavi-Hemami H."/>
            <person name="Kaewkong W."/>
            <person name="Bertrand D."/>
            <person name="Gao S."/>
            <person name="Seet Q."/>
            <person name="Wongkham S."/>
            <person name="Teh B.T."/>
            <person name="Wongkham C."/>
            <person name="Intapan P.M."/>
            <person name="Maleewong W."/>
            <person name="Yang X."/>
            <person name="Hu M."/>
            <person name="Wang Z."/>
            <person name="Hofmann A."/>
            <person name="Sternberg P.W."/>
            <person name="Tan P."/>
            <person name="Wang J."/>
            <person name="Gasser R.B."/>
        </authorList>
    </citation>
    <scope>NUCLEOTIDE SEQUENCE [LARGE SCALE GENOMIC DNA]</scope>
</reference>
<dbReference type="CTD" id="20317849"/>
<dbReference type="EMBL" id="KL596672">
    <property type="protein sequence ID" value="KER29750.1"/>
    <property type="molecule type" value="Genomic_DNA"/>
</dbReference>
<dbReference type="AlphaFoldDB" id="A0A075A2J0"/>
<dbReference type="KEGG" id="ovi:T265_03662"/>